<dbReference type="SUPFAM" id="SSF53613">
    <property type="entry name" value="Ribokinase-like"/>
    <property type="match status" value="1"/>
</dbReference>
<feature type="binding site" evidence="12">
    <location>
        <position position="139"/>
    </location>
    <ligand>
        <name>substrate</name>
    </ligand>
</feature>
<comment type="similarity">
    <text evidence="1">Belongs to the carbohydrate kinase pfkB family.</text>
</comment>
<evidence type="ECO:0000256" key="8">
    <source>
        <dbReference type="ARBA" id="ARBA00022840"/>
    </source>
</evidence>
<feature type="binding site" evidence="12">
    <location>
        <begin position="14"/>
        <end position="16"/>
    </location>
    <ligand>
        <name>substrate</name>
    </ligand>
</feature>
<comment type="caution">
    <text evidence="14">The sequence shown here is derived from an EMBL/GenBank/DDBJ whole genome shotgun (WGS) entry which is preliminary data.</text>
</comment>
<evidence type="ECO:0000256" key="5">
    <source>
        <dbReference type="ARBA" id="ARBA00022723"/>
    </source>
</evidence>
<comment type="activity regulation">
    <text evidence="12">Activated by a monovalent cation that binds near, but not in, the active site. The most likely occupant of the site in vivo is potassium. Ion binding induces a conformational change that may alter substrate affinity.</text>
</comment>
<feature type="binding site" evidence="12">
    <location>
        <begin position="42"/>
        <end position="46"/>
    </location>
    <ligand>
        <name>substrate</name>
    </ligand>
</feature>
<keyword evidence="4 12" id="KW-0808">Transferase</keyword>
<evidence type="ECO:0000256" key="10">
    <source>
        <dbReference type="ARBA" id="ARBA00022958"/>
    </source>
</evidence>
<dbReference type="EC" id="2.7.1.15" evidence="2 12"/>
<dbReference type="PANTHER" id="PTHR10584:SF166">
    <property type="entry name" value="RIBOKINASE"/>
    <property type="match status" value="1"/>
</dbReference>
<name>A0ABU1VP49_9GAMM</name>
<dbReference type="CDD" id="cd01174">
    <property type="entry name" value="ribokinase"/>
    <property type="match status" value="1"/>
</dbReference>
<keyword evidence="15" id="KW-1185">Reference proteome</keyword>
<evidence type="ECO:0000256" key="9">
    <source>
        <dbReference type="ARBA" id="ARBA00022842"/>
    </source>
</evidence>
<evidence type="ECO:0000259" key="13">
    <source>
        <dbReference type="Pfam" id="PF00294"/>
    </source>
</evidence>
<dbReference type="GO" id="GO:0004747">
    <property type="term" value="F:ribokinase activity"/>
    <property type="evidence" value="ECO:0007669"/>
    <property type="project" value="UniProtKB-EC"/>
</dbReference>
<keyword evidence="9 12" id="KW-0460">Magnesium</keyword>
<dbReference type="Proteomes" id="UP001267878">
    <property type="component" value="Unassembled WGS sequence"/>
</dbReference>
<comment type="catalytic activity">
    <reaction evidence="12">
        <text>D-ribose + ATP = D-ribose 5-phosphate + ADP + H(+)</text>
        <dbReference type="Rhea" id="RHEA:13697"/>
        <dbReference type="ChEBI" id="CHEBI:15378"/>
        <dbReference type="ChEBI" id="CHEBI:30616"/>
        <dbReference type="ChEBI" id="CHEBI:47013"/>
        <dbReference type="ChEBI" id="CHEBI:78346"/>
        <dbReference type="ChEBI" id="CHEBI:456216"/>
        <dbReference type="EC" id="2.7.1.15"/>
    </reaction>
</comment>
<keyword evidence="5 12" id="KW-0479">Metal-binding</keyword>
<comment type="cofactor">
    <cofactor evidence="12">
        <name>Mg(2+)</name>
        <dbReference type="ChEBI" id="CHEBI:18420"/>
    </cofactor>
    <text evidence="12">Requires a divalent cation, most likely magnesium in vivo, as an electrophilic catalyst to aid phosphoryl group transfer. It is the chelate of the metal and the nucleotide that is the actual substrate.</text>
</comment>
<keyword evidence="12" id="KW-0963">Cytoplasm</keyword>
<comment type="pathway">
    <text evidence="12">Carbohydrate metabolism; D-ribose degradation; D-ribose 5-phosphate from beta-D-ribopyranose: step 2/2.</text>
</comment>
<dbReference type="InterPro" id="IPR011611">
    <property type="entry name" value="PfkB_dom"/>
</dbReference>
<evidence type="ECO:0000256" key="4">
    <source>
        <dbReference type="ARBA" id="ARBA00022679"/>
    </source>
</evidence>
<comment type="subunit">
    <text evidence="12">Homodimer.</text>
</comment>
<feature type="active site" description="Proton acceptor" evidence="12">
    <location>
        <position position="244"/>
    </location>
</feature>
<evidence type="ECO:0000256" key="2">
    <source>
        <dbReference type="ARBA" id="ARBA00012035"/>
    </source>
</evidence>
<dbReference type="PROSITE" id="PS00584">
    <property type="entry name" value="PFKB_KINASES_2"/>
    <property type="match status" value="1"/>
</dbReference>
<comment type="function">
    <text evidence="12">Catalyzes the phosphorylation of ribose at O-5 in a reaction requiring ATP and magnesium. The resulting D-ribose-5-phosphate can then be used either for sythesis of nucleotides, histidine, and tryptophan, or as a component of the pentose phosphate pathway.</text>
</comment>
<comment type="subcellular location">
    <subcellularLocation>
        <location evidence="12">Cytoplasm</location>
    </subcellularLocation>
</comment>
<keyword evidence="8 12" id="KW-0067">ATP-binding</keyword>
<evidence type="ECO:0000313" key="15">
    <source>
        <dbReference type="Proteomes" id="UP001267878"/>
    </source>
</evidence>
<feature type="binding site" evidence="12">
    <location>
        <position position="240"/>
    </location>
    <ligand>
        <name>K(+)</name>
        <dbReference type="ChEBI" id="CHEBI:29103"/>
    </ligand>
</feature>
<feature type="domain" description="Carbohydrate kinase PfkB" evidence="13">
    <location>
        <begin position="6"/>
        <end position="286"/>
    </location>
</feature>
<gene>
    <name evidence="12" type="primary">rbsK</name>
    <name evidence="14" type="ORF">J2X04_001482</name>
</gene>
<accession>A0ABU1VP49</accession>
<keyword evidence="10 12" id="KW-0630">Potassium</keyword>
<evidence type="ECO:0000313" key="14">
    <source>
        <dbReference type="EMBL" id="MDR7099135.1"/>
    </source>
</evidence>
<evidence type="ECO:0000256" key="6">
    <source>
        <dbReference type="ARBA" id="ARBA00022741"/>
    </source>
</evidence>
<evidence type="ECO:0000256" key="3">
    <source>
        <dbReference type="ARBA" id="ARBA00016943"/>
    </source>
</evidence>
<sequence length="317" mass="32099">MTLRNTVLVAGSANLDFVVRVPHIPAPGETVLGSNFLTFPGGKGANQAVACARAGGVPTRMLLALGADDFAAPLEQSLRQAGVDARVVRIADAATGVAFICLAADAENAITVAPGANARLQADDLPDLSDTSHLLMQLESPLEAVTGWALVARNAGVRTVLNAAPARSLPAELLAAIDVLVVNEGELAVISGESGPIATAVERLGKANVVVTLGAHGSCAHIDGEWLVQSAFAVDAVDTTGAGDTFCGALVAALAQGHGFAVALRRASAAASLACTRMGAQAGVPQAVEVEELLANGRESSSPDELRRLCGLPDLNP</sequence>
<feature type="binding site" evidence="12">
    <location>
        <position position="183"/>
    </location>
    <ligand>
        <name>ATP</name>
        <dbReference type="ChEBI" id="CHEBI:30616"/>
    </ligand>
</feature>
<keyword evidence="11 12" id="KW-0119">Carbohydrate metabolism</keyword>
<evidence type="ECO:0000256" key="1">
    <source>
        <dbReference type="ARBA" id="ARBA00005380"/>
    </source>
</evidence>
<evidence type="ECO:0000256" key="11">
    <source>
        <dbReference type="ARBA" id="ARBA00023277"/>
    </source>
</evidence>
<comment type="similarity">
    <text evidence="12">Belongs to the carbohydrate kinase PfkB family. Ribokinase subfamily.</text>
</comment>
<dbReference type="EMBL" id="JAVDVW010000001">
    <property type="protein sequence ID" value="MDR7099135.1"/>
    <property type="molecule type" value="Genomic_DNA"/>
</dbReference>
<dbReference type="Pfam" id="PF00294">
    <property type="entry name" value="PfkB"/>
    <property type="match status" value="1"/>
</dbReference>
<organism evidence="14 15">
    <name type="scientific">Agrilutibacter niabensis</name>
    <dbReference type="NCBI Taxonomy" id="380628"/>
    <lineage>
        <taxon>Bacteria</taxon>
        <taxon>Pseudomonadati</taxon>
        <taxon>Pseudomonadota</taxon>
        <taxon>Gammaproteobacteria</taxon>
        <taxon>Lysobacterales</taxon>
        <taxon>Lysobacteraceae</taxon>
        <taxon>Agrilutibacter</taxon>
    </lineage>
</organism>
<evidence type="ECO:0000256" key="7">
    <source>
        <dbReference type="ARBA" id="ARBA00022777"/>
    </source>
</evidence>
<dbReference type="Gene3D" id="3.40.1190.20">
    <property type="match status" value="1"/>
</dbReference>
<reference evidence="14 15" key="1">
    <citation type="submission" date="2023-07" db="EMBL/GenBank/DDBJ databases">
        <title>Sorghum-associated microbial communities from plants grown in Nebraska, USA.</title>
        <authorList>
            <person name="Schachtman D."/>
        </authorList>
    </citation>
    <scope>NUCLEOTIDE SEQUENCE [LARGE SCALE GENOMIC DNA]</scope>
    <source>
        <strain evidence="14 15">BE187</strain>
    </source>
</reference>
<protein>
    <recommendedName>
        <fullName evidence="3 12">Ribokinase</fullName>
        <shortName evidence="12">RK</shortName>
        <ecNumber evidence="2 12">2.7.1.15</ecNumber>
    </recommendedName>
</protein>
<feature type="binding site" evidence="12">
    <location>
        <begin position="212"/>
        <end position="217"/>
    </location>
    <ligand>
        <name>ATP</name>
        <dbReference type="ChEBI" id="CHEBI:30616"/>
    </ligand>
</feature>
<feature type="binding site" evidence="12">
    <location>
        <position position="244"/>
    </location>
    <ligand>
        <name>substrate</name>
    </ligand>
</feature>
<feature type="binding site" evidence="12">
    <location>
        <begin position="243"/>
        <end position="244"/>
    </location>
    <ligand>
        <name>ATP</name>
        <dbReference type="ChEBI" id="CHEBI:30616"/>
    </ligand>
</feature>
<dbReference type="InterPro" id="IPR002173">
    <property type="entry name" value="Carboh/pur_kinase_PfkB_CS"/>
</dbReference>
<feature type="binding site" evidence="12">
    <location>
        <position position="274"/>
    </location>
    <ligand>
        <name>K(+)</name>
        <dbReference type="ChEBI" id="CHEBI:29103"/>
    </ligand>
</feature>
<keyword evidence="6 12" id="KW-0547">Nucleotide-binding</keyword>
<dbReference type="PRINTS" id="PR00990">
    <property type="entry name" value="RIBOKINASE"/>
</dbReference>
<feature type="binding site" evidence="12">
    <location>
        <position position="238"/>
    </location>
    <ligand>
        <name>K(+)</name>
        <dbReference type="ChEBI" id="CHEBI:29103"/>
    </ligand>
</feature>
<dbReference type="InterPro" id="IPR011877">
    <property type="entry name" value="Ribokinase"/>
</dbReference>
<feature type="binding site" evidence="12">
    <location>
        <position position="279"/>
    </location>
    <ligand>
        <name>K(+)</name>
        <dbReference type="ChEBI" id="CHEBI:29103"/>
    </ligand>
</feature>
<feature type="binding site" evidence="12">
    <location>
        <position position="277"/>
    </location>
    <ligand>
        <name>K(+)</name>
        <dbReference type="ChEBI" id="CHEBI:29103"/>
    </ligand>
</feature>
<dbReference type="PANTHER" id="PTHR10584">
    <property type="entry name" value="SUGAR KINASE"/>
    <property type="match status" value="1"/>
</dbReference>
<dbReference type="HAMAP" id="MF_01987">
    <property type="entry name" value="Ribokinase"/>
    <property type="match status" value="1"/>
</dbReference>
<dbReference type="InterPro" id="IPR029056">
    <property type="entry name" value="Ribokinase-like"/>
</dbReference>
<keyword evidence="7 12" id="KW-0418">Kinase</keyword>
<comment type="caution">
    <text evidence="12">Lacks conserved residue(s) required for the propagation of feature annotation.</text>
</comment>
<dbReference type="InterPro" id="IPR002139">
    <property type="entry name" value="Ribo/fructo_kinase"/>
</dbReference>
<dbReference type="RefSeq" id="WP_310053314.1">
    <property type="nucleotide sequence ID" value="NZ_JAVDVW010000001.1"/>
</dbReference>
<proteinExistence type="inferred from homology"/>
<evidence type="ECO:0000256" key="12">
    <source>
        <dbReference type="HAMAP-Rule" id="MF_01987"/>
    </source>
</evidence>